<accession>A0ABW7LSV9</accession>
<dbReference type="EMBL" id="JBINXB010000002">
    <property type="protein sequence ID" value="MFH6564792.1"/>
    <property type="molecule type" value="Genomic_DNA"/>
</dbReference>
<evidence type="ECO:0000313" key="4">
    <source>
        <dbReference type="EMBL" id="MFH6564792.1"/>
    </source>
</evidence>
<dbReference type="RefSeq" id="WP_395246454.1">
    <property type="nucleotide sequence ID" value="NZ_JBINXA010000003.1"/>
</dbReference>
<evidence type="ECO:0000313" key="5">
    <source>
        <dbReference type="Proteomes" id="UP001609821"/>
    </source>
</evidence>
<dbReference type="SUPFAM" id="SSF53756">
    <property type="entry name" value="UDP-Glycosyltransferase/glycogen phosphorylase"/>
    <property type="match status" value="1"/>
</dbReference>
<organism evidence="4 5">
    <name type="scientific">Pseudomonas kulmbachensis</name>
    <dbReference type="NCBI Taxonomy" id="3043408"/>
    <lineage>
        <taxon>Bacteria</taxon>
        <taxon>Pseudomonadati</taxon>
        <taxon>Pseudomonadota</taxon>
        <taxon>Gammaproteobacteria</taxon>
        <taxon>Pseudomonadales</taxon>
        <taxon>Pseudomonadaceae</taxon>
        <taxon>Pseudomonas</taxon>
    </lineage>
</organism>
<protein>
    <submittedName>
        <fullName evidence="4">Glycosyltransferase family 4 protein</fullName>
    </submittedName>
</protein>
<comment type="caution">
    <text evidence="4">The sequence shown here is derived from an EMBL/GenBank/DDBJ whole genome shotgun (WGS) entry which is preliminary data.</text>
</comment>
<dbReference type="PANTHER" id="PTHR46401:SF2">
    <property type="entry name" value="GLYCOSYLTRANSFERASE WBBK-RELATED"/>
    <property type="match status" value="1"/>
</dbReference>
<dbReference type="InterPro" id="IPR001296">
    <property type="entry name" value="Glyco_trans_1"/>
</dbReference>
<dbReference type="CDD" id="cd03809">
    <property type="entry name" value="GT4_MtfB-like"/>
    <property type="match status" value="1"/>
</dbReference>
<gene>
    <name evidence="4" type="ORF">ACHMWK_02125</name>
</gene>
<dbReference type="Proteomes" id="UP001609821">
    <property type="component" value="Unassembled WGS sequence"/>
</dbReference>
<proteinExistence type="predicted"/>
<keyword evidence="5" id="KW-1185">Reference proteome</keyword>
<dbReference type="Pfam" id="PF00534">
    <property type="entry name" value="Glycos_transf_1"/>
    <property type="match status" value="1"/>
</dbReference>
<evidence type="ECO:0000259" key="3">
    <source>
        <dbReference type="Pfam" id="PF13439"/>
    </source>
</evidence>
<dbReference type="PANTHER" id="PTHR46401">
    <property type="entry name" value="GLYCOSYLTRANSFERASE WBBK-RELATED"/>
    <property type="match status" value="1"/>
</dbReference>
<feature type="domain" description="Glycosyltransferase subfamily 4-like N-terminal" evidence="3">
    <location>
        <begin position="35"/>
        <end position="142"/>
    </location>
</feature>
<evidence type="ECO:0000256" key="1">
    <source>
        <dbReference type="ARBA" id="ARBA00022679"/>
    </source>
</evidence>
<dbReference type="Gene3D" id="3.40.50.2000">
    <property type="entry name" value="Glycogen Phosphorylase B"/>
    <property type="match status" value="2"/>
</dbReference>
<keyword evidence="1" id="KW-0808">Transferase</keyword>
<name>A0ABW7LSV9_9PSED</name>
<reference evidence="4 5" key="1">
    <citation type="submission" date="2024-10" db="EMBL/GenBank/DDBJ databases">
        <title>Aeromonas and Pseudomonas from the Cagarras Archipelago, Rio de Janeiro, Brazil.</title>
        <authorList>
            <person name="Canellas A.L.B."/>
            <person name="Laport M.S."/>
        </authorList>
    </citation>
    <scope>NUCLEOTIDE SEQUENCE [LARGE SCALE GENOMIC DNA]</scope>
    <source>
        <strain evidence="4 5">CPF-4</strain>
    </source>
</reference>
<dbReference type="InterPro" id="IPR028098">
    <property type="entry name" value="Glyco_trans_4-like_N"/>
</dbReference>
<sequence>MNNIAYDSRWNGQHGIGRFAIEVSNRLNFSHYLTSKNSPTQLFSEFRLSRWANKCGAKALYSPGYIPPHGSKLPFAFTIHDLNHLDVPYNSSFLKKVYYKSIIRPAIDKAYKILTVSEFSKSRIVEWSNCDERKVHVVGNGVSDFFFAANSPMTPGYQYFFCCSNRRGHKNEVRLLQAFANSKLGKDFKLVLSGDMDKITNDTIKSLNISDLIIFTGKVSEDMLAAWYKGAIATVFPSIYEGFGLPIIESMASGTPVIASNITSLPEVGGDAAYYFDPYELDSISDAMSKIAYDDSLKSKMREKGLEQARKFSWDKTAELVSKALDGII</sequence>
<feature type="domain" description="Glycosyl transferase family 1" evidence="2">
    <location>
        <begin position="158"/>
        <end position="305"/>
    </location>
</feature>
<evidence type="ECO:0000259" key="2">
    <source>
        <dbReference type="Pfam" id="PF00534"/>
    </source>
</evidence>
<dbReference type="Pfam" id="PF13439">
    <property type="entry name" value="Glyco_transf_4"/>
    <property type="match status" value="1"/>
</dbReference>